<organism evidence="3 4">
    <name type="scientific">Sphingorhabdus arenilitoris</name>
    <dbReference type="NCBI Taxonomy" id="1490041"/>
    <lineage>
        <taxon>Bacteria</taxon>
        <taxon>Pseudomonadati</taxon>
        <taxon>Pseudomonadota</taxon>
        <taxon>Alphaproteobacteria</taxon>
        <taxon>Sphingomonadales</taxon>
        <taxon>Sphingomonadaceae</taxon>
        <taxon>Sphingorhabdus</taxon>
    </lineage>
</organism>
<feature type="compositionally biased region" description="Basic and acidic residues" evidence="1">
    <location>
        <begin position="334"/>
        <end position="345"/>
    </location>
</feature>
<dbReference type="RefSeq" id="WP_381421263.1">
    <property type="nucleotide sequence ID" value="NZ_JBHSDH010000012.1"/>
</dbReference>
<feature type="region of interest" description="Disordered" evidence="1">
    <location>
        <begin position="334"/>
        <end position="355"/>
    </location>
</feature>
<reference evidence="4" key="1">
    <citation type="journal article" date="2019" name="Int. J. Syst. Evol. Microbiol.">
        <title>The Global Catalogue of Microorganisms (GCM) 10K type strain sequencing project: providing services to taxonomists for standard genome sequencing and annotation.</title>
        <authorList>
            <consortium name="The Broad Institute Genomics Platform"/>
            <consortium name="The Broad Institute Genome Sequencing Center for Infectious Disease"/>
            <person name="Wu L."/>
            <person name="Ma J."/>
        </authorList>
    </citation>
    <scope>NUCLEOTIDE SEQUENCE [LARGE SCALE GENOMIC DNA]</scope>
    <source>
        <strain evidence="4">CECT 8531</strain>
    </source>
</reference>
<dbReference type="Pfam" id="PF13449">
    <property type="entry name" value="Phytase-like"/>
    <property type="match status" value="1"/>
</dbReference>
<dbReference type="InterPro" id="IPR027372">
    <property type="entry name" value="Phytase-like_dom"/>
</dbReference>
<dbReference type="InterPro" id="IPR014567">
    <property type="entry name" value="UCP031900"/>
</dbReference>
<evidence type="ECO:0000256" key="1">
    <source>
        <dbReference type="SAM" id="MobiDB-lite"/>
    </source>
</evidence>
<comment type="caution">
    <text evidence="3">The sequence shown here is derived from an EMBL/GenBank/DDBJ whole genome shotgun (WGS) entry which is preliminary data.</text>
</comment>
<dbReference type="EMBL" id="JBHSDH010000012">
    <property type="protein sequence ID" value="MFC4291425.1"/>
    <property type="molecule type" value="Genomic_DNA"/>
</dbReference>
<evidence type="ECO:0000313" key="4">
    <source>
        <dbReference type="Proteomes" id="UP001595887"/>
    </source>
</evidence>
<dbReference type="Proteomes" id="UP001595887">
    <property type="component" value="Unassembled WGS sequence"/>
</dbReference>
<feature type="domain" description="Phytase-like" evidence="2">
    <location>
        <begin position="71"/>
        <end position="314"/>
    </location>
</feature>
<sequence length="355" mass="38647">MAKIMLFRLLRSTLLIAMLICLIGGIRVVNRNDSQDIALRPLALDVNDSDRRTVGALTFLRAWELGSGNSDFGGISALVALPGGRFMGVSDAGALIGFGLTRDDKADRPFIAALPGAVGPNISYEDRDSEGIAYDRETGRFWVSYEAKHMIRRFTPSFARISGKFTAPEMKKWGANSGGEALVRLADGRFILFSEGMDLPDGSYQALFFSGDPVEAGTSHFSFGYRPPSGYKATDATLLPDGRILILTRRVSFPDGFTAKLVLLDPSDIAKEEAITGTVIATLAPPLLVDNMEGLTTTQENGRIIVWMISDNNFNAWQRTLLMKFILNLDGGKDRKGGKDEKKPDANIAPGFQSL</sequence>
<dbReference type="PIRSF" id="PIRSF031900">
    <property type="entry name" value="UCP031900"/>
    <property type="match status" value="1"/>
</dbReference>
<evidence type="ECO:0000259" key="2">
    <source>
        <dbReference type="Pfam" id="PF13449"/>
    </source>
</evidence>
<evidence type="ECO:0000313" key="3">
    <source>
        <dbReference type="EMBL" id="MFC4291425.1"/>
    </source>
</evidence>
<accession>A0ABV8REV6</accession>
<dbReference type="SUPFAM" id="SSF63829">
    <property type="entry name" value="Calcium-dependent phosphotriesterase"/>
    <property type="match status" value="1"/>
</dbReference>
<name>A0ABV8REV6_9SPHN</name>
<proteinExistence type="predicted"/>
<protein>
    <submittedName>
        <fullName evidence="3">Esterase-like activity of phytase family protein</fullName>
    </submittedName>
</protein>
<keyword evidence="4" id="KW-1185">Reference proteome</keyword>
<gene>
    <name evidence="3" type="ORF">ACFOWX_03245</name>
</gene>